<evidence type="ECO:0000256" key="2">
    <source>
        <dbReference type="ARBA" id="ARBA00022448"/>
    </source>
</evidence>
<dbReference type="OrthoDB" id="10042850at2759"/>
<evidence type="ECO:0000256" key="4">
    <source>
        <dbReference type="ARBA" id="ARBA00022989"/>
    </source>
</evidence>
<feature type="non-terminal residue" evidence="7">
    <location>
        <position position="371"/>
    </location>
</feature>
<protein>
    <submittedName>
        <fullName evidence="7">Uncharacterized protein</fullName>
    </submittedName>
</protein>
<evidence type="ECO:0000256" key="3">
    <source>
        <dbReference type="ARBA" id="ARBA00022692"/>
    </source>
</evidence>
<feature type="transmembrane region" description="Helical" evidence="6">
    <location>
        <begin position="254"/>
        <end position="273"/>
    </location>
</feature>
<reference evidence="7" key="1">
    <citation type="submission" date="2020-11" db="EMBL/GenBank/DDBJ databases">
        <authorList>
            <person name="Tran Van P."/>
        </authorList>
    </citation>
    <scope>NUCLEOTIDE SEQUENCE</scope>
</reference>
<dbReference type="PANTHER" id="PTHR48041">
    <property type="entry name" value="ABC TRANSPORTER G FAMILY MEMBER 28"/>
    <property type="match status" value="1"/>
</dbReference>
<dbReference type="InterPro" id="IPR050352">
    <property type="entry name" value="ABCG_transporters"/>
</dbReference>
<dbReference type="EMBL" id="CAJPIZ010025102">
    <property type="protein sequence ID" value="CAG2118656.1"/>
    <property type="molecule type" value="Genomic_DNA"/>
</dbReference>
<evidence type="ECO:0000256" key="6">
    <source>
        <dbReference type="SAM" id="Phobius"/>
    </source>
</evidence>
<keyword evidence="5 6" id="KW-0472">Membrane</keyword>
<dbReference type="InterPro" id="IPR027417">
    <property type="entry name" value="P-loop_NTPase"/>
</dbReference>
<name>A0A7R9QD80_9ACAR</name>
<sequence length="371" mass="42181">MSELCLNDISAINVENCSSGQQKRIVIAMEMTAEIKPNLICVDEPTSGVDSYSAILMIKCFKRLSRKHNISMIASIHQPNLEILMLFDMLYILAKGGVAVYSGPPRGLRSHLDQCNIQCNENQIPIEVLIKLSANGFSDEKVMELSQKTNQIINKYIERIRTELDISSVGIVTNFKHFSITEFLYLLSRAVTRLWRHEWPIILIVIMCWESSKRGWYSVESYFMVKLVVNIIPIFVTNICLSFIINIYDRLDAMPAAIFMAVTLASVAIQRICHLVSICFPRHTASAAIIICVLFSLTNTNFMPVYEFGPAFQQLTNLSPIKAVFSYFQVYLYGRGRCPTATHISSVLYRNQLTDEDLDKSWPHPMVISKN</sequence>
<evidence type="ECO:0000256" key="1">
    <source>
        <dbReference type="ARBA" id="ARBA00004141"/>
    </source>
</evidence>
<feature type="transmembrane region" description="Helical" evidence="6">
    <location>
        <begin position="285"/>
        <end position="306"/>
    </location>
</feature>
<keyword evidence="4 6" id="KW-1133">Transmembrane helix</keyword>
<keyword evidence="2" id="KW-0813">Transport</keyword>
<dbReference type="SUPFAM" id="SSF52540">
    <property type="entry name" value="P-loop containing nucleoside triphosphate hydrolases"/>
    <property type="match status" value="1"/>
</dbReference>
<dbReference type="Proteomes" id="UP000759131">
    <property type="component" value="Unassembled WGS sequence"/>
</dbReference>
<accession>A0A7R9QD80</accession>
<dbReference type="AlphaFoldDB" id="A0A7R9QD80"/>
<evidence type="ECO:0000313" key="8">
    <source>
        <dbReference type="Proteomes" id="UP000759131"/>
    </source>
</evidence>
<evidence type="ECO:0000313" key="7">
    <source>
        <dbReference type="EMBL" id="CAD7641336.1"/>
    </source>
</evidence>
<keyword evidence="3 6" id="KW-0812">Transmembrane</keyword>
<dbReference type="PANTHER" id="PTHR48041:SF139">
    <property type="entry name" value="PROTEIN SCARLET"/>
    <property type="match status" value="1"/>
</dbReference>
<feature type="transmembrane region" description="Helical" evidence="6">
    <location>
        <begin position="223"/>
        <end position="248"/>
    </location>
</feature>
<keyword evidence="8" id="KW-1185">Reference proteome</keyword>
<dbReference type="GO" id="GO:0042626">
    <property type="term" value="F:ATPase-coupled transmembrane transporter activity"/>
    <property type="evidence" value="ECO:0007669"/>
    <property type="project" value="TreeGrafter"/>
</dbReference>
<dbReference type="Gene3D" id="3.40.50.300">
    <property type="entry name" value="P-loop containing nucleotide triphosphate hydrolases"/>
    <property type="match status" value="1"/>
</dbReference>
<proteinExistence type="predicted"/>
<comment type="subcellular location">
    <subcellularLocation>
        <location evidence="1">Membrane</location>
        <topology evidence="1">Multi-pass membrane protein</topology>
    </subcellularLocation>
</comment>
<dbReference type="EMBL" id="OC879677">
    <property type="protein sequence ID" value="CAD7641336.1"/>
    <property type="molecule type" value="Genomic_DNA"/>
</dbReference>
<gene>
    <name evidence="7" type="ORF">OSB1V03_LOCUS18607</name>
</gene>
<dbReference type="GO" id="GO:0016020">
    <property type="term" value="C:membrane"/>
    <property type="evidence" value="ECO:0007669"/>
    <property type="project" value="UniProtKB-SubCell"/>
</dbReference>
<evidence type="ECO:0000256" key="5">
    <source>
        <dbReference type="ARBA" id="ARBA00023136"/>
    </source>
</evidence>
<organism evidence="7">
    <name type="scientific">Medioppia subpectinata</name>
    <dbReference type="NCBI Taxonomy" id="1979941"/>
    <lineage>
        <taxon>Eukaryota</taxon>
        <taxon>Metazoa</taxon>
        <taxon>Ecdysozoa</taxon>
        <taxon>Arthropoda</taxon>
        <taxon>Chelicerata</taxon>
        <taxon>Arachnida</taxon>
        <taxon>Acari</taxon>
        <taxon>Acariformes</taxon>
        <taxon>Sarcoptiformes</taxon>
        <taxon>Oribatida</taxon>
        <taxon>Brachypylina</taxon>
        <taxon>Oppioidea</taxon>
        <taxon>Oppiidae</taxon>
        <taxon>Medioppia</taxon>
    </lineage>
</organism>